<dbReference type="Gene3D" id="3.40.640.10">
    <property type="entry name" value="Type I PLP-dependent aspartate aminotransferase-like (Major domain)"/>
    <property type="match status" value="1"/>
</dbReference>
<evidence type="ECO:0000256" key="3">
    <source>
        <dbReference type="PIRSR" id="PIRSR000390-1"/>
    </source>
</evidence>
<dbReference type="RefSeq" id="WP_230369488.1">
    <property type="nucleotide sequence ID" value="NZ_WLYX01000001.1"/>
</dbReference>
<evidence type="ECO:0000256" key="2">
    <source>
        <dbReference type="ARBA" id="ARBA00037999"/>
    </source>
</evidence>
<evidence type="ECO:0000256" key="1">
    <source>
        <dbReference type="ARBA" id="ARBA00022898"/>
    </source>
</evidence>
<dbReference type="GO" id="GO:0000271">
    <property type="term" value="P:polysaccharide biosynthetic process"/>
    <property type="evidence" value="ECO:0007669"/>
    <property type="project" value="TreeGrafter"/>
</dbReference>
<proteinExistence type="inferred from homology"/>
<dbReference type="EMBL" id="WLYX01000001">
    <property type="protein sequence ID" value="MTD32871.1"/>
    <property type="molecule type" value="Genomic_DNA"/>
</dbReference>
<sequence length="403" mass="44402">MNISLPAVCDQIHWLDALPKRATPLPVGQLYWPSWEQYEASFQDLFDRQYYTNHGPLLQQLELKLAERLQVKHAICVSNATIGLVMAAEALCLKGKVIVPSFTFIATVQSLTWAGLEPVFCDVDPITHQLSPSMIEQLISSDVSAILGVNLWGGSCNPVEIEALAHRYGIPVYFDSAHAMACEINGIPIGSFGALEVFSFHATKVLSAGEGGCITTNSDELAAKLRNIRSSYGAGPAVHVVKTSNGRMSEAHAALALMNLEQLPVVIEKNKEIFKSYECGLSGIPGIQLIYPCNVSYTNYQYIVCRLSEEDFGLSRDQLVAILVSRNIIARRYFTPGAHRSTPYVEQLPQFVDALPITDMLNKQILQLPIGSLVSINDVGMICDLIRSIQKMSKFDSVIKEKK</sequence>
<feature type="active site" description="Proton acceptor" evidence="3">
    <location>
        <position position="204"/>
    </location>
</feature>
<dbReference type="PANTHER" id="PTHR30244">
    <property type="entry name" value="TRANSAMINASE"/>
    <property type="match status" value="1"/>
</dbReference>
<reference evidence="6 7" key="1">
    <citation type="submission" date="2019-11" db="EMBL/GenBank/DDBJ databases">
        <title>Draft genome sequence of Paludibacterium sp. dN18-1.</title>
        <authorList>
            <person name="Im W.-T."/>
        </authorList>
    </citation>
    <scope>NUCLEOTIDE SEQUENCE [LARGE SCALE GENOMIC DNA]</scope>
    <source>
        <strain evidence="7">dN 18-1</strain>
    </source>
</reference>
<evidence type="ECO:0000313" key="7">
    <source>
        <dbReference type="Proteomes" id="UP000446658"/>
    </source>
</evidence>
<dbReference type="Gene3D" id="3.90.1150.10">
    <property type="entry name" value="Aspartate Aminotransferase, domain 1"/>
    <property type="match status" value="1"/>
</dbReference>
<keyword evidence="6" id="KW-0032">Aminotransferase</keyword>
<evidence type="ECO:0000313" key="6">
    <source>
        <dbReference type="EMBL" id="MTD32871.1"/>
    </source>
</evidence>
<dbReference type="Proteomes" id="UP000446658">
    <property type="component" value="Unassembled WGS sequence"/>
</dbReference>
<organism evidence="6 7">
    <name type="scientific">Paludibacterium denitrificans</name>
    <dbReference type="NCBI Taxonomy" id="2675226"/>
    <lineage>
        <taxon>Bacteria</taxon>
        <taxon>Pseudomonadati</taxon>
        <taxon>Pseudomonadota</taxon>
        <taxon>Betaproteobacteria</taxon>
        <taxon>Neisseriales</taxon>
        <taxon>Chromobacteriaceae</taxon>
        <taxon>Paludibacterium</taxon>
    </lineage>
</organism>
<dbReference type="GO" id="GO:0030170">
    <property type="term" value="F:pyridoxal phosphate binding"/>
    <property type="evidence" value="ECO:0007669"/>
    <property type="project" value="TreeGrafter"/>
</dbReference>
<accession>A0A844GC47</accession>
<feature type="modified residue" description="N6-(pyridoxal phosphate)lysine" evidence="4">
    <location>
        <position position="204"/>
    </location>
</feature>
<dbReference type="InterPro" id="IPR015421">
    <property type="entry name" value="PyrdxlP-dep_Trfase_major"/>
</dbReference>
<keyword evidence="6" id="KW-0808">Transferase</keyword>
<dbReference type="PIRSF" id="PIRSF000390">
    <property type="entry name" value="PLP_StrS"/>
    <property type="match status" value="1"/>
</dbReference>
<name>A0A844GC47_9NEIS</name>
<protein>
    <submittedName>
        <fullName evidence="6">DegT/DnrJ/EryC1/StrS family aminotransferase</fullName>
    </submittedName>
</protein>
<evidence type="ECO:0000256" key="5">
    <source>
        <dbReference type="RuleBase" id="RU004508"/>
    </source>
</evidence>
<dbReference type="AlphaFoldDB" id="A0A844GC47"/>
<dbReference type="InterPro" id="IPR000653">
    <property type="entry name" value="DegT/StrS_aminotransferase"/>
</dbReference>
<dbReference type="GO" id="GO:0008483">
    <property type="term" value="F:transaminase activity"/>
    <property type="evidence" value="ECO:0007669"/>
    <property type="project" value="UniProtKB-KW"/>
</dbReference>
<dbReference type="InterPro" id="IPR015424">
    <property type="entry name" value="PyrdxlP-dep_Trfase"/>
</dbReference>
<comment type="similarity">
    <text evidence="2 5">Belongs to the DegT/DnrJ/EryC1 family.</text>
</comment>
<keyword evidence="7" id="KW-1185">Reference proteome</keyword>
<keyword evidence="1 4" id="KW-0663">Pyridoxal phosphate</keyword>
<dbReference type="Pfam" id="PF01041">
    <property type="entry name" value="DegT_DnrJ_EryC1"/>
    <property type="match status" value="1"/>
</dbReference>
<dbReference type="CDD" id="cd00616">
    <property type="entry name" value="AHBA_syn"/>
    <property type="match status" value="1"/>
</dbReference>
<dbReference type="SUPFAM" id="SSF53383">
    <property type="entry name" value="PLP-dependent transferases"/>
    <property type="match status" value="1"/>
</dbReference>
<evidence type="ECO:0000256" key="4">
    <source>
        <dbReference type="PIRSR" id="PIRSR000390-2"/>
    </source>
</evidence>
<comment type="caution">
    <text evidence="6">The sequence shown here is derived from an EMBL/GenBank/DDBJ whole genome shotgun (WGS) entry which is preliminary data.</text>
</comment>
<gene>
    <name evidence="6" type="ORF">GKE73_05390</name>
</gene>
<dbReference type="InterPro" id="IPR015422">
    <property type="entry name" value="PyrdxlP-dep_Trfase_small"/>
</dbReference>
<dbReference type="PANTHER" id="PTHR30244:SF9">
    <property type="entry name" value="PROTEIN RV3402C"/>
    <property type="match status" value="1"/>
</dbReference>